<gene>
    <name evidence="1" type="ORF">GCM10007167_07550</name>
</gene>
<proteinExistence type="predicted"/>
<sequence>MPTLVMLLIFFGLAAAFWSAGRAAAEIAVTVGRRACQAAGVQLLDQTVHARGLRLRRGADGWLGLERTFRFEYSEDGVERHVGQLVLFRGELVAFSGPPRATAVVPLHR</sequence>
<dbReference type="AlphaFoldDB" id="A0A918YYD5"/>
<dbReference type="RefSeq" id="WP_146474021.1">
    <property type="nucleotide sequence ID" value="NZ_BNCF01000003.1"/>
</dbReference>
<dbReference type="OrthoDB" id="5959530at2"/>
<accession>A0A918YYD5</accession>
<dbReference type="Proteomes" id="UP000636453">
    <property type="component" value="Unassembled WGS sequence"/>
</dbReference>
<name>A0A918YYD5_9GAMM</name>
<keyword evidence="2" id="KW-1185">Reference proteome</keyword>
<evidence type="ECO:0000313" key="2">
    <source>
        <dbReference type="Proteomes" id="UP000636453"/>
    </source>
</evidence>
<comment type="caution">
    <text evidence="1">The sequence shown here is derived from an EMBL/GenBank/DDBJ whole genome shotgun (WGS) entry which is preliminary data.</text>
</comment>
<dbReference type="EMBL" id="BNCF01000003">
    <property type="protein sequence ID" value="GHE28495.1"/>
    <property type="molecule type" value="Genomic_DNA"/>
</dbReference>
<reference evidence="1" key="2">
    <citation type="submission" date="2020-09" db="EMBL/GenBank/DDBJ databases">
        <authorList>
            <person name="Sun Q."/>
            <person name="Kim S."/>
        </authorList>
    </citation>
    <scope>NUCLEOTIDE SEQUENCE</scope>
    <source>
        <strain evidence="1">KCTC 32020</strain>
    </source>
</reference>
<evidence type="ECO:0000313" key="1">
    <source>
        <dbReference type="EMBL" id="GHE28495.1"/>
    </source>
</evidence>
<reference evidence="1" key="1">
    <citation type="journal article" date="2014" name="Int. J. Syst. Evol. Microbiol.">
        <title>Complete genome sequence of Corynebacterium casei LMG S-19264T (=DSM 44701T), isolated from a smear-ripened cheese.</title>
        <authorList>
            <consortium name="US DOE Joint Genome Institute (JGI-PGF)"/>
            <person name="Walter F."/>
            <person name="Albersmeier A."/>
            <person name="Kalinowski J."/>
            <person name="Ruckert C."/>
        </authorList>
    </citation>
    <scope>NUCLEOTIDE SEQUENCE</scope>
    <source>
        <strain evidence="1">KCTC 32020</strain>
    </source>
</reference>
<dbReference type="InterPro" id="IPR021732">
    <property type="entry name" value="DUF3301"/>
</dbReference>
<dbReference type="Pfam" id="PF11743">
    <property type="entry name" value="DUF3301"/>
    <property type="match status" value="1"/>
</dbReference>
<protein>
    <submittedName>
        <fullName evidence="1">Membrane protein</fullName>
    </submittedName>
</protein>
<organism evidence="1 2">
    <name type="scientific">Vulcaniibacterium thermophilum</name>
    <dbReference type="NCBI Taxonomy" id="1169913"/>
    <lineage>
        <taxon>Bacteria</taxon>
        <taxon>Pseudomonadati</taxon>
        <taxon>Pseudomonadota</taxon>
        <taxon>Gammaproteobacteria</taxon>
        <taxon>Lysobacterales</taxon>
        <taxon>Lysobacteraceae</taxon>
        <taxon>Vulcaniibacterium</taxon>
    </lineage>
</organism>